<evidence type="ECO:0008006" key="5">
    <source>
        <dbReference type="Google" id="ProtNLM"/>
    </source>
</evidence>
<dbReference type="RefSeq" id="WP_155325315.1">
    <property type="nucleotide sequence ID" value="NZ_AP021876.1"/>
</dbReference>
<feature type="transmembrane region" description="Helical" evidence="1">
    <location>
        <begin position="210"/>
        <end position="231"/>
    </location>
</feature>
<feature type="signal peptide" evidence="2">
    <location>
        <begin position="1"/>
        <end position="23"/>
    </location>
</feature>
<organism evidence="3 4">
    <name type="scientific">Desulfosarcina ovata subsp. sediminis</name>
    <dbReference type="NCBI Taxonomy" id="885957"/>
    <lineage>
        <taxon>Bacteria</taxon>
        <taxon>Pseudomonadati</taxon>
        <taxon>Thermodesulfobacteriota</taxon>
        <taxon>Desulfobacteria</taxon>
        <taxon>Desulfobacterales</taxon>
        <taxon>Desulfosarcinaceae</taxon>
        <taxon>Desulfosarcina</taxon>
    </lineage>
</organism>
<feature type="chain" id="PRO_5024320542" description="PEP-CTERM protein-sorting domain-containing protein" evidence="2">
    <location>
        <begin position="24"/>
        <end position="236"/>
    </location>
</feature>
<evidence type="ECO:0000313" key="4">
    <source>
        <dbReference type="Proteomes" id="UP000425960"/>
    </source>
</evidence>
<dbReference type="EMBL" id="AP021876">
    <property type="protein sequence ID" value="BBO85838.1"/>
    <property type="molecule type" value="Genomic_DNA"/>
</dbReference>
<dbReference type="Proteomes" id="UP000425960">
    <property type="component" value="Chromosome"/>
</dbReference>
<dbReference type="InterPro" id="IPR013424">
    <property type="entry name" value="Ice-binding_C"/>
</dbReference>
<reference evidence="3 4" key="1">
    <citation type="submission" date="2019-11" db="EMBL/GenBank/DDBJ databases">
        <title>Comparative genomics of hydrocarbon-degrading Desulfosarcina strains.</title>
        <authorList>
            <person name="Watanabe M."/>
            <person name="Kojima H."/>
            <person name="Fukui M."/>
        </authorList>
    </citation>
    <scope>NUCLEOTIDE SEQUENCE [LARGE SCALE GENOMIC DNA]</scope>
    <source>
        <strain evidence="3 4">28bB2T</strain>
    </source>
</reference>
<dbReference type="NCBIfam" id="TIGR03370">
    <property type="entry name" value="VPLPA-CTERM"/>
    <property type="match status" value="1"/>
</dbReference>
<dbReference type="AlphaFoldDB" id="A0A5K8A060"/>
<name>A0A5K8A060_9BACT</name>
<dbReference type="KEGG" id="dov:DSCO28_64040"/>
<sequence>MKKFVVLLAAVCFLFVGAGNALADFTYGDNSSLALSVYNEATNVETGYDLGIIGDTLDLSYAGYLTTIDVSDLDATVSLYSTMTGYTNLFGLTTETATGINSTAILNFNSAVRSIWNVGYENGSSPVTIDASDVKSASTLLSDTGSYAGLVMGGTAAYQPSLETLNSGDLYIYLYQYDVRDLNTGFDANTDYTAVLIIQQDGDVYLNEVAAVPVPAAVWLLGSGLLGLVGIRRRNS</sequence>
<evidence type="ECO:0000256" key="1">
    <source>
        <dbReference type="SAM" id="Phobius"/>
    </source>
</evidence>
<protein>
    <recommendedName>
        <fullName evidence="5">PEP-CTERM protein-sorting domain-containing protein</fullName>
    </recommendedName>
</protein>
<dbReference type="NCBIfam" id="TIGR02595">
    <property type="entry name" value="PEP_CTERM"/>
    <property type="match status" value="1"/>
</dbReference>
<keyword evidence="1" id="KW-0472">Membrane</keyword>
<keyword evidence="1" id="KW-1133">Transmembrane helix</keyword>
<evidence type="ECO:0000256" key="2">
    <source>
        <dbReference type="SAM" id="SignalP"/>
    </source>
</evidence>
<proteinExistence type="predicted"/>
<evidence type="ECO:0000313" key="3">
    <source>
        <dbReference type="EMBL" id="BBO85838.1"/>
    </source>
</evidence>
<accession>A0A5K8A060</accession>
<dbReference type="InterPro" id="IPR022472">
    <property type="entry name" value="VPLPA-CTERM"/>
</dbReference>
<keyword evidence="2" id="KW-0732">Signal</keyword>
<gene>
    <name evidence="3" type="ORF">DSCO28_64040</name>
</gene>
<keyword evidence="1" id="KW-0812">Transmembrane</keyword>